<dbReference type="EMBL" id="UINC01003787">
    <property type="protein sequence ID" value="SVA09246.1"/>
    <property type="molecule type" value="Genomic_DNA"/>
</dbReference>
<dbReference type="EC" id="2.7.1.180" evidence="2"/>
<sequence length="95" mass="10965">MNRAILFFLVLFSCNQNTKTTLQGVAFGTTYSVQYFSENQIDYSIQLDSIFDLINNSMSTYIDTSIISRINNNESVRVDNHFVNVFNTSKKIFDK</sequence>
<dbReference type="PANTHER" id="PTHR30040">
    <property type="entry name" value="THIAMINE BIOSYNTHESIS LIPOPROTEIN APBE"/>
    <property type="match status" value="1"/>
</dbReference>
<evidence type="ECO:0000256" key="5">
    <source>
        <dbReference type="ARBA" id="ARBA00022679"/>
    </source>
</evidence>
<dbReference type="GO" id="GO:0016740">
    <property type="term" value="F:transferase activity"/>
    <property type="evidence" value="ECO:0007669"/>
    <property type="project" value="UniProtKB-KW"/>
</dbReference>
<evidence type="ECO:0000256" key="4">
    <source>
        <dbReference type="ARBA" id="ARBA00022630"/>
    </source>
</evidence>
<keyword evidence="7" id="KW-0274">FAD</keyword>
<evidence type="ECO:0000313" key="11">
    <source>
        <dbReference type="EMBL" id="SVA09246.1"/>
    </source>
</evidence>
<evidence type="ECO:0000256" key="3">
    <source>
        <dbReference type="ARBA" id="ARBA00016337"/>
    </source>
</evidence>
<dbReference type="Pfam" id="PF02424">
    <property type="entry name" value="ApbE"/>
    <property type="match status" value="1"/>
</dbReference>
<evidence type="ECO:0000256" key="10">
    <source>
        <dbReference type="ARBA" id="ARBA00048540"/>
    </source>
</evidence>
<organism evidence="11">
    <name type="scientific">marine metagenome</name>
    <dbReference type="NCBI Taxonomy" id="408172"/>
    <lineage>
        <taxon>unclassified sequences</taxon>
        <taxon>metagenomes</taxon>
        <taxon>ecological metagenomes</taxon>
    </lineage>
</organism>
<proteinExistence type="predicted"/>
<dbReference type="Gene3D" id="3.10.520.10">
    <property type="entry name" value="ApbE-like domains"/>
    <property type="match status" value="1"/>
</dbReference>
<keyword evidence="5" id="KW-0808">Transferase</keyword>
<gene>
    <name evidence="11" type="ORF">METZ01_LOCUS62100</name>
</gene>
<name>A0A381SZ54_9ZZZZ</name>
<evidence type="ECO:0000256" key="9">
    <source>
        <dbReference type="ARBA" id="ARBA00031306"/>
    </source>
</evidence>
<dbReference type="SUPFAM" id="SSF143631">
    <property type="entry name" value="ApbE-like"/>
    <property type="match status" value="1"/>
</dbReference>
<feature type="non-terminal residue" evidence="11">
    <location>
        <position position="95"/>
    </location>
</feature>
<comment type="catalytic activity">
    <reaction evidence="10">
        <text>L-threonyl-[protein] + FAD = FMN-L-threonyl-[protein] + AMP + H(+)</text>
        <dbReference type="Rhea" id="RHEA:36847"/>
        <dbReference type="Rhea" id="RHEA-COMP:11060"/>
        <dbReference type="Rhea" id="RHEA-COMP:11061"/>
        <dbReference type="ChEBI" id="CHEBI:15378"/>
        <dbReference type="ChEBI" id="CHEBI:30013"/>
        <dbReference type="ChEBI" id="CHEBI:57692"/>
        <dbReference type="ChEBI" id="CHEBI:74257"/>
        <dbReference type="ChEBI" id="CHEBI:456215"/>
        <dbReference type="EC" id="2.7.1.180"/>
    </reaction>
</comment>
<protein>
    <recommendedName>
        <fullName evidence="3">FAD:protein FMN transferase</fullName>
        <ecNumber evidence="2">2.7.1.180</ecNumber>
    </recommendedName>
    <alternativeName>
        <fullName evidence="9">Flavin transferase</fullName>
    </alternativeName>
</protein>
<evidence type="ECO:0000256" key="6">
    <source>
        <dbReference type="ARBA" id="ARBA00022723"/>
    </source>
</evidence>
<evidence type="ECO:0000256" key="2">
    <source>
        <dbReference type="ARBA" id="ARBA00011955"/>
    </source>
</evidence>
<accession>A0A381SZ54</accession>
<keyword evidence="4" id="KW-0285">Flavoprotein</keyword>
<keyword evidence="8" id="KW-0460">Magnesium</keyword>
<dbReference type="AlphaFoldDB" id="A0A381SZ54"/>
<evidence type="ECO:0000256" key="8">
    <source>
        <dbReference type="ARBA" id="ARBA00022842"/>
    </source>
</evidence>
<dbReference type="PANTHER" id="PTHR30040:SF2">
    <property type="entry name" value="FAD:PROTEIN FMN TRANSFERASE"/>
    <property type="match status" value="1"/>
</dbReference>
<dbReference type="InterPro" id="IPR003374">
    <property type="entry name" value="ApbE-like_sf"/>
</dbReference>
<reference evidence="11" key="1">
    <citation type="submission" date="2018-05" db="EMBL/GenBank/DDBJ databases">
        <authorList>
            <person name="Lanie J.A."/>
            <person name="Ng W.-L."/>
            <person name="Kazmierczak K.M."/>
            <person name="Andrzejewski T.M."/>
            <person name="Davidsen T.M."/>
            <person name="Wayne K.J."/>
            <person name="Tettelin H."/>
            <person name="Glass J.I."/>
            <person name="Rusch D."/>
            <person name="Podicherti R."/>
            <person name="Tsui H.-C.T."/>
            <person name="Winkler M.E."/>
        </authorList>
    </citation>
    <scope>NUCLEOTIDE SEQUENCE</scope>
</reference>
<dbReference type="GO" id="GO:0046872">
    <property type="term" value="F:metal ion binding"/>
    <property type="evidence" value="ECO:0007669"/>
    <property type="project" value="UniProtKB-KW"/>
</dbReference>
<evidence type="ECO:0000256" key="7">
    <source>
        <dbReference type="ARBA" id="ARBA00022827"/>
    </source>
</evidence>
<comment type="cofactor">
    <cofactor evidence="1">
        <name>Mg(2+)</name>
        <dbReference type="ChEBI" id="CHEBI:18420"/>
    </cofactor>
</comment>
<dbReference type="InterPro" id="IPR024932">
    <property type="entry name" value="ApbE"/>
</dbReference>
<evidence type="ECO:0000256" key="1">
    <source>
        <dbReference type="ARBA" id="ARBA00001946"/>
    </source>
</evidence>
<keyword evidence="6" id="KW-0479">Metal-binding</keyword>